<keyword evidence="3" id="KW-1185">Reference proteome</keyword>
<proteinExistence type="predicted"/>
<accession>A0ABW0CV87</accession>
<evidence type="ECO:0000313" key="2">
    <source>
        <dbReference type="EMBL" id="MFC5218951.1"/>
    </source>
</evidence>
<sequence length="45" mass="5123">MTFGIYRATGEYQQDYGHVSALMFLATLPILVFYGKPWPLAEVAR</sequence>
<organism evidence="2 3">
    <name type="scientific">Streptomyces coerulescens</name>
    <dbReference type="NCBI Taxonomy" id="29304"/>
    <lineage>
        <taxon>Bacteria</taxon>
        <taxon>Bacillati</taxon>
        <taxon>Actinomycetota</taxon>
        <taxon>Actinomycetes</taxon>
        <taxon>Kitasatosporales</taxon>
        <taxon>Streptomycetaceae</taxon>
        <taxon>Streptomyces</taxon>
    </lineage>
</organism>
<keyword evidence="1" id="KW-0812">Transmembrane</keyword>
<gene>
    <name evidence="2" type="ORF">ACFPQ9_34420</name>
</gene>
<dbReference type="RefSeq" id="WP_380862230.1">
    <property type="nucleotide sequence ID" value="NZ_JBHSKM010000028.1"/>
</dbReference>
<reference evidence="3" key="1">
    <citation type="journal article" date="2019" name="Int. J. Syst. Evol. Microbiol.">
        <title>The Global Catalogue of Microorganisms (GCM) 10K type strain sequencing project: providing services to taxonomists for standard genome sequencing and annotation.</title>
        <authorList>
            <consortium name="The Broad Institute Genomics Platform"/>
            <consortium name="The Broad Institute Genome Sequencing Center for Infectious Disease"/>
            <person name="Wu L."/>
            <person name="Ma J."/>
        </authorList>
    </citation>
    <scope>NUCLEOTIDE SEQUENCE [LARGE SCALE GENOMIC DNA]</scope>
    <source>
        <strain evidence="3">KCTC 42586</strain>
    </source>
</reference>
<dbReference type="Proteomes" id="UP001596263">
    <property type="component" value="Unassembled WGS sequence"/>
</dbReference>
<feature type="transmembrane region" description="Helical" evidence="1">
    <location>
        <begin position="16"/>
        <end position="35"/>
    </location>
</feature>
<evidence type="ECO:0000256" key="1">
    <source>
        <dbReference type="SAM" id="Phobius"/>
    </source>
</evidence>
<protein>
    <submittedName>
        <fullName evidence="2">Uncharacterized protein</fullName>
    </submittedName>
</protein>
<comment type="caution">
    <text evidence="2">The sequence shown here is derived from an EMBL/GenBank/DDBJ whole genome shotgun (WGS) entry which is preliminary data.</text>
</comment>
<dbReference type="EMBL" id="JBHSKM010000028">
    <property type="protein sequence ID" value="MFC5218951.1"/>
    <property type="molecule type" value="Genomic_DNA"/>
</dbReference>
<keyword evidence="1" id="KW-1133">Transmembrane helix</keyword>
<evidence type="ECO:0000313" key="3">
    <source>
        <dbReference type="Proteomes" id="UP001596263"/>
    </source>
</evidence>
<keyword evidence="1" id="KW-0472">Membrane</keyword>
<name>A0ABW0CV87_STRCD</name>